<keyword evidence="3" id="KW-1185">Reference proteome</keyword>
<protein>
    <submittedName>
        <fullName evidence="2">Acyl carrier protein</fullName>
    </submittedName>
</protein>
<organism evidence="2 3">
    <name type="scientific">Vibrio fortis</name>
    <dbReference type="NCBI Taxonomy" id="212667"/>
    <lineage>
        <taxon>Bacteria</taxon>
        <taxon>Pseudomonadati</taxon>
        <taxon>Pseudomonadota</taxon>
        <taxon>Gammaproteobacteria</taxon>
        <taxon>Vibrionales</taxon>
        <taxon>Vibrionaceae</taxon>
        <taxon>Vibrio</taxon>
    </lineage>
</organism>
<dbReference type="Pfam" id="PF00550">
    <property type="entry name" value="PP-binding"/>
    <property type="match status" value="1"/>
</dbReference>
<dbReference type="Proteomes" id="UP000027219">
    <property type="component" value="Unassembled WGS sequence"/>
</dbReference>
<evidence type="ECO:0000313" key="3">
    <source>
        <dbReference type="Proteomes" id="UP000027219"/>
    </source>
</evidence>
<comment type="caution">
    <text evidence="2">The sequence shown here is derived from an EMBL/GenBank/DDBJ whole genome shotgun (WGS) entry which is preliminary data.</text>
</comment>
<dbReference type="STRING" id="212667.VFDL14_15545"/>
<evidence type="ECO:0000259" key="1">
    <source>
        <dbReference type="PROSITE" id="PS50075"/>
    </source>
</evidence>
<name>A0A066UWR2_9VIBR</name>
<dbReference type="RefSeq" id="WP_032551169.1">
    <property type="nucleotide sequence ID" value="NZ_JATABQ010000030.1"/>
</dbReference>
<dbReference type="OrthoDB" id="5918704at2"/>
<reference evidence="2 3" key="1">
    <citation type="submission" date="2014-02" db="EMBL/GenBank/DDBJ databases">
        <title>Vibrio fortis Dalian14 Genome Sequencing.</title>
        <authorList>
            <person name="Wang Y."/>
            <person name="Song L."/>
            <person name="Liu G."/>
            <person name="Ding J."/>
        </authorList>
    </citation>
    <scope>NUCLEOTIDE SEQUENCE [LARGE SCALE GENOMIC DNA]</scope>
    <source>
        <strain evidence="2 3">Dalian14</strain>
    </source>
</reference>
<gene>
    <name evidence="2" type="ORF">VFDL14_15545</name>
</gene>
<dbReference type="EMBL" id="JFFR01000018">
    <property type="protein sequence ID" value="KDN28629.1"/>
    <property type="molecule type" value="Genomic_DNA"/>
</dbReference>
<dbReference type="Gene3D" id="1.10.1200.10">
    <property type="entry name" value="ACP-like"/>
    <property type="match status" value="1"/>
</dbReference>
<dbReference type="SUPFAM" id="SSF47336">
    <property type="entry name" value="ACP-like"/>
    <property type="match status" value="1"/>
</dbReference>
<proteinExistence type="predicted"/>
<sequence length="76" mass="8331">MNTKESVKELIAKVLNVSVSVVDDELAVGDIPEWDSLAHMRIIAALESDLGVVLDIEQTLEIEDVEDIVDAVLNNE</sequence>
<feature type="domain" description="Carrier" evidence="1">
    <location>
        <begin position="1"/>
        <end position="76"/>
    </location>
</feature>
<evidence type="ECO:0000313" key="2">
    <source>
        <dbReference type="EMBL" id="KDN28629.1"/>
    </source>
</evidence>
<dbReference type="InterPro" id="IPR009081">
    <property type="entry name" value="PP-bd_ACP"/>
</dbReference>
<dbReference type="AlphaFoldDB" id="A0A066UWR2"/>
<dbReference type="PROSITE" id="PS50075">
    <property type="entry name" value="CARRIER"/>
    <property type="match status" value="1"/>
</dbReference>
<accession>A0A066UWR2</accession>
<dbReference type="InterPro" id="IPR036736">
    <property type="entry name" value="ACP-like_sf"/>
</dbReference>